<dbReference type="PROSITE" id="PS00211">
    <property type="entry name" value="ABC_TRANSPORTER_1"/>
    <property type="match status" value="2"/>
</dbReference>
<feature type="region of interest" description="Disordered" evidence="4">
    <location>
        <begin position="418"/>
        <end position="438"/>
    </location>
</feature>
<dbReference type="PANTHER" id="PTHR43776">
    <property type="entry name" value="TRANSPORT ATP-BINDING PROTEIN"/>
    <property type="match status" value="1"/>
</dbReference>
<protein>
    <submittedName>
        <fullName evidence="6">ABC transporter ATP-binding protein</fullName>
    </submittedName>
</protein>
<feature type="compositionally biased region" description="Gly residues" evidence="4">
    <location>
        <begin position="418"/>
        <end position="435"/>
    </location>
</feature>
<feature type="region of interest" description="Disordered" evidence="4">
    <location>
        <begin position="1"/>
        <end position="41"/>
    </location>
</feature>
<name>A0ABN2T2X5_9MICO</name>
<dbReference type="SUPFAM" id="SSF52540">
    <property type="entry name" value="P-loop containing nucleoside triphosphate hydrolases"/>
    <property type="match status" value="2"/>
</dbReference>
<dbReference type="InterPro" id="IPR027417">
    <property type="entry name" value="P-loop_NTPase"/>
</dbReference>
<keyword evidence="1" id="KW-0813">Transport</keyword>
<dbReference type="InterPro" id="IPR013563">
    <property type="entry name" value="Oligopep_ABC_C"/>
</dbReference>
<feature type="domain" description="ABC transporter" evidence="5">
    <location>
        <begin position="51"/>
        <end position="301"/>
    </location>
</feature>
<organism evidence="6 7">
    <name type="scientific">Brevibacterium samyangense</name>
    <dbReference type="NCBI Taxonomy" id="366888"/>
    <lineage>
        <taxon>Bacteria</taxon>
        <taxon>Bacillati</taxon>
        <taxon>Actinomycetota</taxon>
        <taxon>Actinomycetes</taxon>
        <taxon>Micrococcales</taxon>
        <taxon>Brevibacteriaceae</taxon>
        <taxon>Brevibacterium</taxon>
    </lineage>
</organism>
<dbReference type="Gene3D" id="3.40.50.300">
    <property type="entry name" value="P-loop containing nucleotide triphosphate hydrolases"/>
    <property type="match status" value="2"/>
</dbReference>
<dbReference type="GO" id="GO:0005524">
    <property type="term" value="F:ATP binding"/>
    <property type="evidence" value="ECO:0007669"/>
    <property type="project" value="UniProtKB-KW"/>
</dbReference>
<dbReference type="InterPro" id="IPR003593">
    <property type="entry name" value="AAA+_ATPase"/>
</dbReference>
<dbReference type="InterPro" id="IPR003439">
    <property type="entry name" value="ABC_transporter-like_ATP-bd"/>
</dbReference>
<dbReference type="CDD" id="cd03257">
    <property type="entry name" value="ABC_NikE_OppD_transporters"/>
    <property type="match status" value="2"/>
</dbReference>
<dbReference type="RefSeq" id="WP_344305923.1">
    <property type="nucleotide sequence ID" value="NZ_BAAANO010000002.1"/>
</dbReference>
<keyword evidence="3 6" id="KW-0067">ATP-binding</keyword>
<feature type="compositionally biased region" description="Polar residues" evidence="4">
    <location>
        <begin position="11"/>
        <end position="31"/>
    </location>
</feature>
<reference evidence="6 7" key="1">
    <citation type="journal article" date="2019" name="Int. J. Syst. Evol. Microbiol.">
        <title>The Global Catalogue of Microorganisms (GCM) 10K type strain sequencing project: providing services to taxonomists for standard genome sequencing and annotation.</title>
        <authorList>
            <consortium name="The Broad Institute Genomics Platform"/>
            <consortium name="The Broad Institute Genome Sequencing Center for Infectious Disease"/>
            <person name="Wu L."/>
            <person name="Ma J."/>
        </authorList>
    </citation>
    <scope>NUCLEOTIDE SEQUENCE [LARGE SCALE GENOMIC DNA]</scope>
    <source>
        <strain evidence="6 7">JCM 14546</strain>
    </source>
</reference>
<dbReference type="Proteomes" id="UP001500755">
    <property type="component" value="Unassembled WGS sequence"/>
</dbReference>
<evidence type="ECO:0000313" key="6">
    <source>
        <dbReference type="EMBL" id="GAA1997594.1"/>
    </source>
</evidence>
<evidence type="ECO:0000259" key="5">
    <source>
        <dbReference type="PROSITE" id="PS50893"/>
    </source>
</evidence>
<keyword evidence="7" id="KW-1185">Reference proteome</keyword>
<dbReference type="EMBL" id="BAAANO010000002">
    <property type="protein sequence ID" value="GAA1997594.1"/>
    <property type="molecule type" value="Genomic_DNA"/>
</dbReference>
<dbReference type="Pfam" id="PF00005">
    <property type="entry name" value="ABC_tran"/>
    <property type="match status" value="2"/>
</dbReference>
<feature type="compositionally biased region" description="Low complexity" evidence="4">
    <location>
        <begin position="32"/>
        <end position="41"/>
    </location>
</feature>
<dbReference type="SMART" id="SM00382">
    <property type="entry name" value="AAA"/>
    <property type="match status" value="2"/>
</dbReference>
<dbReference type="InterPro" id="IPR017871">
    <property type="entry name" value="ABC_transporter-like_CS"/>
</dbReference>
<dbReference type="NCBIfam" id="NF008453">
    <property type="entry name" value="PRK11308.1"/>
    <property type="match status" value="2"/>
</dbReference>
<evidence type="ECO:0000256" key="1">
    <source>
        <dbReference type="ARBA" id="ARBA00022448"/>
    </source>
</evidence>
<dbReference type="PROSITE" id="PS50893">
    <property type="entry name" value="ABC_TRANSPORTER_2"/>
    <property type="match status" value="2"/>
</dbReference>
<gene>
    <name evidence="6" type="ORF">GCM10009755_00840</name>
</gene>
<keyword evidence="2" id="KW-0547">Nucleotide-binding</keyword>
<feature type="domain" description="ABC transporter" evidence="5">
    <location>
        <begin position="352"/>
        <end position="616"/>
    </location>
</feature>
<accession>A0ABN2T2X5</accession>
<proteinExistence type="predicted"/>
<sequence length="625" mass="65264">MNLLTKRRSAGATSSTAEAPRGSTSRPTEANTVGAPTSAGAGTGAATAALLSVEDLAISYRSKAGKTVEAVTGVTLEVHPGRMTAVVGESGSGKSSTASAVIGLLAKNTVIPRGSLRLGAVDLTKATNSEWRAIRGARIGYIPQDPGNSLNPLKTIGASVAESLRIHKRADRAQARARVIELLERVGIDRPELRVDQYPHELSGGMRQRVLIASAIALEPDVIIADEPTSALDVTVQKRILDLLDDLRRDGAGILFITHDLAVAAERADELVVMQAGKVVERGTAAQIFENPESDYTKRLLADAPSLVDLTAHAAPAGDTVPAGEANGTAAAQGTGTATATATATATGRTILEVTDLTHVYDRAANGDVIGIENISFAVTEGTTHGIVGESGSGKSTLGKILTGFLAPQSGAAVLSGAGGTGKGSTGKGSTGKGDAGFDAARLGRGERKPFHQAVQLVHQNPYSALDPMHSIGYTLAEPLRNFGIGSKADRTGRIVEALDRVALPSALLDRRPRELSGGQLQRVAIARALIIEPRLVVLDEAVSALDVTVQAQILRLLDDLQRELGLTYLFISHDLAVVRQIADTVSVLSRGHQVEAGRTSEVYAHPQQEYTKRLLAAIPKPRLG</sequence>
<dbReference type="Pfam" id="PF08352">
    <property type="entry name" value="oligo_HPY"/>
    <property type="match status" value="2"/>
</dbReference>
<evidence type="ECO:0000256" key="3">
    <source>
        <dbReference type="ARBA" id="ARBA00022840"/>
    </source>
</evidence>
<dbReference type="InterPro" id="IPR050319">
    <property type="entry name" value="ABC_transp_ATP-bind"/>
</dbReference>
<evidence type="ECO:0000313" key="7">
    <source>
        <dbReference type="Proteomes" id="UP001500755"/>
    </source>
</evidence>
<evidence type="ECO:0000256" key="2">
    <source>
        <dbReference type="ARBA" id="ARBA00022741"/>
    </source>
</evidence>
<comment type="caution">
    <text evidence="6">The sequence shown here is derived from an EMBL/GenBank/DDBJ whole genome shotgun (WGS) entry which is preliminary data.</text>
</comment>
<evidence type="ECO:0000256" key="4">
    <source>
        <dbReference type="SAM" id="MobiDB-lite"/>
    </source>
</evidence>